<organism evidence="11 12">
    <name type="scientific">Pseudorhizobium flavum</name>
    <dbReference type="NCBI Taxonomy" id="1335061"/>
    <lineage>
        <taxon>Bacteria</taxon>
        <taxon>Pseudomonadati</taxon>
        <taxon>Pseudomonadota</taxon>
        <taxon>Alphaproteobacteria</taxon>
        <taxon>Hyphomicrobiales</taxon>
        <taxon>Rhizobiaceae</taxon>
        <taxon>Rhizobium/Agrobacterium group</taxon>
        <taxon>Pseudorhizobium</taxon>
    </lineage>
</organism>
<gene>
    <name evidence="11" type="ORF">HNQ75_000912</name>
</gene>
<keyword evidence="7 10" id="KW-0626">Porin</keyword>
<dbReference type="InterPro" id="IPR003684">
    <property type="entry name" value="Porin_alphabac"/>
</dbReference>
<comment type="similarity">
    <text evidence="1 10">Belongs to the alphaproteobacteria porin family.</text>
</comment>
<dbReference type="GO" id="GO:0046930">
    <property type="term" value="C:pore complex"/>
    <property type="evidence" value="ECO:0007669"/>
    <property type="project" value="UniProtKB-KW"/>
</dbReference>
<dbReference type="Proteomes" id="UP000535501">
    <property type="component" value="Unassembled WGS sequence"/>
</dbReference>
<dbReference type="Pfam" id="PF02530">
    <property type="entry name" value="Porin_2"/>
    <property type="match status" value="1"/>
</dbReference>
<keyword evidence="6 10" id="KW-0406">Ion transport</keyword>
<evidence type="ECO:0000256" key="9">
    <source>
        <dbReference type="ARBA" id="ARBA00023237"/>
    </source>
</evidence>
<reference evidence="11 12" key="1">
    <citation type="submission" date="2020-08" db="EMBL/GenBank/DDBJ databases">
        <title>Genomic Encyclopedia of Type Strains, Phase IV (KMG-IV): sequencing the most valuable type-strain genomes for metagenomic binning, comparative biology and taxonomic classification.</title>
        <authorList>
            <person name="Goeker M."/>
        </authorList>
    </citation>
    <scope>NUCLEOTIDE SEQUENCE [LARGE SCALE GENOMIC DNA]</scope>
    <source>
        <strain evidence="11 12">DSM 102134</strain>
    </source>
</reference>
<evidence type="ECO:0000256" key="4">
    <source>
        <dbReference type="ARBA" id="ARBA00022692"/>
    </source>
</evidence>
<evidence type="ECO:0000256" key="6">
    <source>
        <dbReference type="ARBA" id="ARBA00023065"/>
    </source>
</evidence>
<keyword evidence="12" id="KW-1185">Reference proteome</keyword>
<keyword evidence="5 10" id="KW-0732">Signal</keyword>
<evidence type="ECO:0000256" key="10">
    <source>
        <dbReference type="RuleBase" id="RU364005"/>
    </source>
</evidence>
<dbReference type="EMBL" id="JACHEJ010000002">
    <property type="protein sequence ID" value="MBB6178958.1"/>
    <property type="molecule type" value="Genomic_DNA"/>
</dbReference>
<evidence type="ECO:0000256" key="5">
    <source>
        <dbReference type="ARBA" id="ARBA00022729"/>
    </source>
</evidence>
<evidence type="ECO:0000256" key="3">
    <source>
        <dbReference type="ARBA" id="ARBA00022452"/>
    </source>
</evidence>
<comment type="caution">
    <text evidence="11">The sequence shown here is derived from an EMBL/GenBank/DDBJ whole genome shotgun (WGS) entry which is preliminary data.</text>
</comment>
<proteinExistence type="inferred from homology"/>
<dbReference type="RefSeq" id="WP_152338428.1">
    <property type="nucleotide sequence ID" value="NZ_JACHEJ010000002.1"/>
</dbReference>
<sequence length="348" mass="37296">MNIKSLLLGSAAALAAVSGAQAADAIIAAEPEPMEYVRVCDAFGTGYFYIPGTETCLKIDGYVRFQVDFDSRDGAYADDNWDAWTRARVNFTSKSDTELGELTGYIGMQINTSDSPVFGALQGTGSTNAFTLDEVYLQLGGFKAGTYLNWWDKGINGETDQLASIFGTRMTSIAYIYTGDAFTAGVQLDELSNADYFATSGQDFGIEGIVTASLGAASIDLLGSYDFANEDGAVRALVSAGVGPGTLQLAGVWSSGVNVYYDRAEWTIAGSYAFKATDKFTITPGVQYFANTDIDASGDFFGDDGWRAGVTVDYAITSGMAMKATVNYNDFDGSDEFWDGFVRLQRSF</sequence>
<dbReference type="AlphaFoldDB" id="A0A7W9YV71"/>
<feature type="chain" id="PRO_5031609346" description="Porin" evidence="10">
    <location>
        <begin position="23"/>
        <end position="348"/>
    </location>
</feature>
<dbReference type="GO" id="GO:0009279">
    <property type="term" value="C:cell outer membrane"/>
    <property type="evidence" value="ECO:0007669"/>
    <property type="project" value="UniProtKB-SubCell"/>
</dbReference>
<evidence type="ECO:0000256" key="1">
    <source>
        <dbReference type="ARBA" id="ARBA00009521"/>
    </source>
</evidence>
<dbReference type="GO" id="GO:0015288">
    <property type="term" value="F:porin activity"/>
    <property type="evidence" value="ECO:0007669"/>
    <property type="project" value="UniProtKB-KW"/>
</dbReference>
<dbReference type="SUPFAM" id="SSF56935">
    <property type="entry name" value="Porins"/>
    <property type="match status" value="1"/>
</dbReference>
<evidence type="ECO:0000256" key="7">
    <source>
        <dbReference type="ARBA" id="ARBA00023114"/>
    </source>
</evidence>
<keyword evidence="2 10" id="KW-0813">Transport</keyword>
<evidence type="ECO:0000313" key="12">
    <source>
        <dbReference type="Proteomes" id="UP000535501"/>
    </source>
</evidence>
<accession>A0A7W9YV71</accession>
<comment type="subcellular location">
    <subcellularLocation>
        <location evidence="10">Cell outer membrane</location>
        <topology evidence="10">Multi-pass membrane protein</topology>
    </subcellularLocation>
</comment>
<keyword evidence="8 10" id="KW-0472">Membrane</keyword>
<keyword evidence="4 10" id="KW-0812">Transmembrane</keyword>
<keyword evidence="3 10" id="KW-1134">Transmembrane beta strand</keyword>
<protein>
    <recommendedName>
        <fullName evidence="10">Porin</fullName>
    </recommendedName>
</protein>
<dbReference type="GO" id="GO:0006811">
    <property type="term" value="P:monoatomic ion transport"/>
    <property type="evidence" value="ECO:0007669"/>
    <property type="project" value="UniProtKB-KW"/>
</dbReference>
<comment type="domain">
    <text evidence="10">Consists of 16-stranded beta-barrel sheets, with large surface-exposed loops, that form a transmembrane pore at the center of each barrel. The pore is partially ocluded by a peptide loop that folds into the pore lumen.</text>
</comment>
<evidence type="ECO:0000256" key="2">
    <source>
        <dbReference type="ARBA" id="ARBA00022448"/>
    </source>
</evidence>
<evidence type="ECO:0000256" key="8">
    <source>
        <dbReference type="ARBA" id="ARBA00023136"/>
    </source>
</evidence>
<feature type="signal peptide" evidence="10">
    <location>
        <begin position="1"/>
        <end position="22"/>
    </location>
</feature>
<keyword evidence="9 10" id="KW-0998">Cell outer membrane</keyword>
<name>A0A7W9YV71_9HYPH</name>
<comment type="function">
    <text evidence="10">Forms passive diffusion pores that allow small molecular weight hydrophilic materials across the outer membrane.</text>
</comment>
<evidence type="ECO:0000313" key="11">
    <source>
        <dbReference type="EMBL" id="MBB6178958.1"/>
    </source>
</evidence>